<reference evidence="1 2" key="1">
    <citation type="submission" date="2023-04" db="EMBL/GenBank/DDBJ databases">
        <title>Australian commercial rhizobial inoculants.</title>
        <authorList>
            <person name="Kohlmeier M.G."/>
            <person name="O'Hara G.W."/>
            <person name="Colombi E."/>
            <person name="Ramsay J.P."/>
            <person name="Terpolilli J."/>
        </authorList>
    </citation>
    <scope>NUCLEOTIDE SEQUENCE [LARGE SCALE GENOMIC DNA]</scope>
    <source>
        <strain evidence="1 2">CB627</strain>
    </source>
</reference>
<gene>
    <name evidence="1" type="ORF">QA636_35535</name>
</gene>
<dbReference type="EMBL" id="CP121646">
    <property type="protein sequence ID" value="WFU68273.1"/>
    <property type="molecule type" value="Genomic_DNA"/>
</dbReference>
<dbReference type="Gene3D" id="1.10.10.60">
    <property type="entry name" value="Homeodomain-like"/>
    <property type="match status" value="1"/>
</dbReference>
<name>A0ABY8JT68_9BRAD</name>
<dbReference type="Pfam" id="PF07750">
    <property type="entry name" value="GcrA"/>
    <property type="match status" value="2"/>
</dbReference>
<proteinExistence type="predicted"/>
<evidence type="ECO:0000313" key="1">
    <source>
        <dbReference type="EMBL" id="WFU68273.1"/>
    </source>
</evidence>
<dbReference type="Proteomes" id="UP001221546">
    <property type="component" value="Chromosome"/>
</dbReference>
<dbReference type="RefSeq" id="WP_310885988.1">
    <property type="nucleotide sequence ID" value="NZ_CP121646.1"/>
</dbReference>
<accession>A0ABY8JT68</accession>
<organism evidence="1 2">
    <name type="scientific">Bradyrhizobium brasilense</name>
    <dbReference type="NCBI Taxonomy" id="1419277"/>
    <lineage>
        <taxon>Bacteria</taxon>
        <taxon>Pseudomonadati</taxon>
        <taxon>Pseudomonadota</taxon>
        <taxon>Alphaproteobacteria</taxon>
        <taxon>Hyphomicrobiales</taxon>
        <taxon>Nitrobacteraceae</taxon>
        <taxon>Bradyrhizobium</taxon>
    </lineage>
</organism>
<keyword evidence="2" id="KW-1185">Reference proteome</keyword>
<dbReference type="InterPro" id="IPR011681">
    <property type="entry name" value="GcrA"/>
</dbReference>
<sequence>MAETRRRAHQFTPERIELLKQLWEAGLSASQIASELGGVTRNAVIGKVHRLGLRDRTKNPAKPSPSDLESIRKVILSSTEAPSDKHHKPLLELNEGACHWPIGSPDSSEFKFCGAPTLAGLPYCAAHARIAYNPASERRQRPKE</sequence>
<protein>
    <submittedName>
        <fullName evidence="1">GcrA family cell cycle regulator</fullName>
    </submittedName>
</protein>
<evidence type="ECO:0000313" key="2">
    <source>
        <dbReference type="Proteomes" id="UP001221546"/>
    </source>
</evidence>